<proteinExistence type="predicted"/>
<dbReference type="AlphaFoldDB" id="A0A6I6UNB7"/>
<dbReference type="RefSeq" id="WP_159362666.1">
    <property type="nucleotide sequence ID" value="NZ_CP047394.1"/>
</dbReference>
<accession>A0A6I6UNB7</accession>
<feature type="coiled-coil region" evidence="1">
    <location>
        <begin position="635"/>
        <end position="675"/>
    </location>
</feature>
<dbReference type="EMBL" id="CP047394">
    <property type="protein sequence ID" value="QHE62867.1"/>
    <property type="molecule type" value="Genomic_DNA"/>
</dbReference>
<dbReference type="SUPFAM" id="SSF56349">
    <property type="entry name" value="DNA breaking-rejoining enzymes"/>
    <property type="match status" value="1"/>
</dbReference>
<keyword evidence="1" id="KW-0175">Coiled coil</keyword>
<organism evidence="2 3">
    <name type="scientific">Rossellomorea vietnamensis</name>
    <dbReference type="NCBI Taxonomy" id="218284"/>
    <lineage>
        <taxon>Bacteria</taxon>
        <taxon>Bacillati</taxon>
        <taxon>Bacillota</taxon>
        <taxon>Bacilli</taxon>
        <taxon>Bacillales</taxon>
        <taxon>Bacillaceae</taxon>
        <taxon>Rossellomorea</taxon>
    </lineage>
</organism>
<gene>
    <name evidence="2" type="ORF">FHE72_19055</name>
</gene>
<evidence type="ECO:0000256" key="1">
    <source>
        <dbReference type="SAM" id="Coils"/>
    </source>
</evidence>
<protein>
    <submittedName>
        <fullName evidence="2">Uncharacterized protein</fullName>
    </submittedName>
</protein>
<dbReference type="InterPro" id="IPR011010">
    <property type="entry name" value="DNA_brk_join_enz"/>
</dbReference>
<evidence type="ECO:0000313" key="3">
    <source>
        <dbReference type="Proteomes" id="UP000465062"/>
    </source>
</evidence>
<dbReference type="KEGG" id="bvq:FHE72_19055"/>
<sequence length="699" mass="81890">MKSNDFMTIYAACNEWGISEGFFSVLKSLPKHEAWFTGDATQYGQDLVLKTAIPNIKALYEKTCEEFNNYTKDPNYLNIGGLIKGVTQTNSEIKNMIDSKQYDHLFVKVLRRKKLDPIFGAYIYFFKYDFLEHCENLTTGFLAKLLKKRGIVVSDVTILSYKKEGLLSVKENQYGIDTMSLNEVESLVLAKKKEKYMHSKNTANENSNFSVLNSQQQKIIEEYLSFRKKGGRISHNNYRAKKHIANKEETLAKLRSALATFFFRIICARCNIDQKPKMRYAFLTQDEKEKYDSNKFHPTQISEDDAFAFMTESKTTSAVHVFQTIKPFYAWILQRLKNDALTPDKWFEYGQLELRIESFLNQFPTNYSELASGETINKVNKSFLNREEMIIVREKLLNDPGSHDPYRNATIWELCCVTGTRPYEVRKLKIEYFLLDKEGYIKLNSRGWGELHIPREASKHENSPSHPVLGTVIPAGTVKRVNEYLKRLYKKQKNEPVGKGFLFRPEDLFPEKGYKSAIMTDVMTRLKTQLDFLSYEQRRDFELKASRRSMNNLIEGFGVRLPIERLNGRIQKVAADIQMRHKISGDIGEMHYTAPISDDDFYTVLNHTINFPWNRKELIMWEKELNLHSSKDFEIKSEEKESKKSSQERKEYELNEINSKRLDEINLQLNKLRKRPKGLTIEEWFEMKESLEKEKMYIN</sequence>
<reference evidence="2 3" key="1">
    <citation type="submission" date="2019-06" db="EMBL/GenBank/DDBJ databases">
        <title>An operon consisting of a P-type ATPase gene and a transcriptional regular gene given the different cadmium resistance in Bacillus vietamensis 151-6 and Bacillus marisflavi 151-25.</title>
        <authorList>
            <person name="Yu X."/>
        </authorList>
    </citation>
    <scope>NUCLEOTIDE SEQUENCE [LARGE SCALE GENOMIC DNA]</scope>
    <source>
        <strain evidence="2 3">151-6</strain>
    </source>
</reference>
<dbReference type="Proteomes" id="UP000465062">
    <property type="component" value="Chromosome"/>
</dbReference>
<name>A0A6I6UNB7_9BACI</name>
<dbReference type="GO" id="GO:0003677">
    <property type="term" value="F:DNA binding"/>
    <property type="evidence" value="ECO:0007669"/>
    <property type="project" value="InterPro"/>
</dbReference>
<evidence type="ECO:0000313" key="2">
    <source>
        <dbReference type="EMBL" id="QHE62867.1"/>
    </source>
</evidence>